<dbReference type="AlphaFoldDB" id="A0A7J8D9A1"/>
<accession>A0A7J8D9A1</accession>
<organism evidence="1 2">
    <name type="scientific">Rousettus aegyptiacus</name>
    <name type="common">Egyptian fruit bat</name>
    <name type="synonym">Pteropus aegyptiacus</name>
    <dbReference type="NCBI Taxonomy" id="9407"/>
    <lineage>
        <taxon>Eukaryota</taxon>
        <taxon>Metazoa</taxon>
        <taxon>Chordata</taxon>
        <taxon>Craniata</taxon>
        <taxon>Vertebrata</taxon>
        <taxon>Euteleostomi</taxon>
        <taxon>Mammalia</taxon>
        <taxon>Eutheria</taxon>
        <taxon>Laurasiatheria</taxon>
        <taxon>Chiroptera</taxon>
        <taxon>Yinpterochiroptera</taxon>
        <taxon>Pteropodoidea</taxon>
        <taxon>Pteropodidae</taxon>
        <taxon>Rousettinae</taxon>
        <taxon>Rousettus</taxon>
    </lineage>
</organism>
<sequence>MVVPVINQTLASVQIDSLVHGVRMLPVTLPVRMVTTA</sequence>
<name>A0A7J8D9A1_ROUAE</name>
<dbReference type="Proteomes" id="UP000593571">
    <property type="component" value="Unassembled WGS sequence"/>
</dbReference>
<protein>
    <submittedName>
        <fullName evidence="1">von Willebrand factor D and EGF domains</fullName>
    </submittedName>
</protein>
<keyword evidence="2" id="KW-1185">Reference proteome</keyword>
<evidence type="ECO:0000313" key="2">
    <source>
        <dbReference type="Proteomes" id="UP000593571"/>
    </source>
</evidence>
<comment type="caution">
    <text evidence="1">The sequence shown here is derived from an EMBL/GenBank/DDBJ whole genome shotgun (WGS) entry which is preliminary data.</text>
</comment>
<proteinExistence type="predicted"/>
<reference evidence="1 2" key="1">
    <citation type="journal article" date="2020" name="Nature">
        <title>Six reference-quality genomes reveal evolution of bat adaptations.</title>
        <authorList>
            <person name="Jebb D."/>
            <person name="Huang Z."/>
            <person name="Pippel M."/>
            <person name="Hughes G.M."/>
            <person name="Lavrichenko K."/>
            <person name="Devanna P."/>
            <person name="Winkler S."/>
            <person name="Jermiin L.S."/>
            <person name="Skirmuntt E.C."/>
            <person name="Katzourakis A."/>
            <person name="Burkitt-Gray L."/>
            <person name="Ray D.A."/>
            <person name="Sullivan K.A.M."/>
            <person name="Roscito J.G."/>
            <person name="Kirilenko B.M."/>
            <person name="Davalos L.M."/>
            <person name="Corthals A.P."/>
            <person name="Power M.L."/>
            <person name="Jones G."/>
            <person name="Ransome R.D."/>
            <person name="Dechmann D.K.N."/>
            <person name="Locatelli A.G."/>
            <person name="Puechmaille S.J."/>
            <person name="Fedrigo O."/>
            <person name="Jarvis E.D."/>
            <person name="Hiller M."/>
            <person name="Vernes S.C."/>
            <person name="Myers E.W."/>
            <person name="Teeling E.C."/>
        </authorList>
    </citation>
    <scope>NUCLEOTIDE SEQUENCE [LARGE SCALE GENOMIC DNA]</scope>
    <source>
        <strain evidence="1">MRouAeg1</strain>
        <tissue evidence="1">Muscle</tissue>
    </source>
</reference>
<dbReference type="EMBL" id="JACASE010000013">
    <property type="protein sequence ID" value="KAF6419703.1"/>
    <property type="molecule type" value="Genomic_DNA"/>
</dbReference>
<evidence type="ECO:0000313" key="1">
    <source>
        <dbReference type="EMBL" id="KAF6419703.1"/>
    </source>
</evidence>
<gene>
    <name evidence="1" type="ORF">HJG63_020563</name>
</gene>